<evidence type="ECO:0000256" key="2">
    <source>
        <dbReference type="ARBA" id="ARBA00008970"/>
    </source>
</evidence>
<gene>
    <name evidence="8" type="ORF">CDD81_3318</name>
</gene>
<keyword evidence="9" id="KW-1185">Reference proteome</keyword>
<keyword evidence="5" id="KW-0687">Ribonucleoprotein</keyword>
<evidence type="ECO:0000256" key="1">
    <source>
        <dbReference type="ARBA" id="ARBA00004173"/>
    </source>
</evidence>
<name>A0A2C5Y8Z7_9HYPO</name>
<evidence type="ECO:0000256" key="4">
    <source>
        <dbReference type="ARBA" id="ARBA00023128"/>
    </source>
</evidence>
<dbReference type="PANTHER" id="PTHR13362">
    <property type="entry name" value="MITOCHONDRIAL RIBOSOMAL PROTEIN S33"/>
    <property type="match status" value="1"/>
</dbReference>
<organism evidence="8 9">
    <name type="scientific">Ophiocordyceps australis</name>
    <dbReference type="NCBI Taxonomy" id="1399860"/>
    <lineage>
        <taxon>Eukaryota</taxon>
        <taxon>Fungi</taxon>
        <taxon>Dikarya</taxon>
        <taxon>Ascomycota</taxon>
        <taxon>Pezizomycotina</taxon>
        <taxon>Sordariomycetes</taxon>
        <taxon>Hypocreomycetidae</taxon>
        <taxon>Hypocreales</taxon>
        <taxon>Ophiocordycipitaceae</taxon>
        <taxon>Ophiocordyceps</taxon>
    </lineage>
</organism>
<dbReference type="GO" id="GO:0005840">
    <property type="term" value="C:ribosome"/>
    <property type="evidence" value="ECO:0007669"/>
    <property type="project" value="UniProtKB-KW"/>
</dbReference>
<dbReference type="Pfam" id="PF08293">
    <property type="entry name" value="MRP-S33"/>
    <property type="match status" value="1"/>
</dbReference>
<sequence length="104" mass="12042">MSVPRARLLDLMKAQCKIFATVYNPEGTRTGNKVLRQRLRGPALAAYYPRKTASIDDVNREFGPDLETWDDNVEDRLEHLEELKMREKNAPKKKRSPPAPYTKK</sequence>
<dbReference type="InterPro" id="IPR013219">
    <property type="entry name" value="Ribosomal_mS33"/>
</dbReference>
<protein>
    <recommendedName>
        <fullName evidence="6">Small ribosomal subunit protein mS33</fullName>
    </recommendedName>
</protein>
<evidence type="ECO:0000256" key="7">
    <source>
        <dbReference type="SAM" id="MobiDB-lite"/>
    </source>
</evidence>
<comment type="similarity">
    <text evidence="2">Belongs to the mitochondrion-specific ribosomal protein mS33 family.</text>
</comment>
<dbReference type="STRING" id="1399860.A0A2C5Y8Z7"/>
<dbReference type="Proteomes" id="UP000226192">
    <property type="component" value="Unassembled WGS sequence"/>
</dbReference>
<dbReference type="EMBL" id="NJET01000021">
    <property type="protein sequence ID" value="PHH65187.1"/>
    <property type="molecule type" value="Genomic_DNA"/>
</dbReference>
<dbReference type="AlphaFoldDB" id="A0A2C5Y8Z7"/>
<evidence type="ECO:0000256" key="3">
    <source>
        <dbReference type="ARBA" id="ARBA00022980"/>
    </source>
</evidence>
<keyword evidence="4" id="KW-0496">Mitochondrion</keyword>
<comment type="caution">
    <text evidence="8">The sequence shown here is derived from an EMBL/GenBank/DDBJ whole genome shotgun (WGS) entry which is preliminary data.</text>
</comment>
<evidence type="ECO:0000313" key="9">
    <source>
        <dbReference type="Proteomes" id="UP000226192"/>
    </source>
</evidence>
<dbReference type="OrthoDB" id="2257454at2759"/>
<dbReference type="GO" id="GO:0005739">
    <property type="term" value="C:mitochondrion"/>
    <property type="evidence" value="ECO:0007669"/>
    <property type="project" value="UniProtKB-SubCell"/>
</dbReference>
<evidence type="ECO:0000313" key="8">
    <source>
        <dbReference type="EMBL" id="PHH65187.1"/>
    </source>
</evidence>
<comment type="subcellular location">
    <subcellularLocation>
        <location evidence="1">Mitochondrion</location>
    </subcellularLocation>
</comment>
<evidence type="ECO:0000256" key="5">
    <source>
        <dbReference type="ARBA" id="ARBA00023274"/>
    </source>
</evidence>
<feature type="compositionally biased region" description="Basic residues" evidence="7">
    <location>
        <begin position="91"/>
        <end position="104"/>
    </location>
</feature>
<proteinExistence type="inferred from homology"/>
<accession>A0A2C5Y8Z7</accession>
<dbReference type="GO" id="GO:1990904">
    <property type="term" value="C:ribonucleoprotein complex"/>
    <property type="evidence" value="ECO:0007669"/>
    <property type="project" value="UniProtKB-KW"/>
</dbReference>
<reference evidence="8 9" key="1">
    <citation type="submission" date="2017-06" db="EMBL/GenBank/DDBJ databases">
        <title>Ant-infecting Ophiocordyceps genomes reveal a high diversity of potential behavioral manipulation genes and a possible major role for enterotoxins.</title>
        <authorList>
            <person name="De Bekker C."/>
            <person name="Evans H.C."/>
            <person name="Brachmann A."/>
            <person name="Hughes D.P."/>
        </authorList>
    </citation>
    <scope>NUCLEOTIDE SEQUENCE [LARGE SCALE GENOMIC DNA]</scope>
    <source>
        <strain evidence="8 9">Map64</strain>
    </source>
</reference>
<feature type="region of interest" description="Disordered" evidence="7">
    <location>
        <begin position="83"/>
        <end position="104"/>
    </location>
</feature>
<keyword evidence="3" id="KW-0689">Ribosomal protein</keyword>
<dbReference type="PANTHER" id="PTHR13362:SF2">
    <property type="entry name" value="SMALL RIBOSOMAL SUBUNIT PROTEIN MS33"/>
    <property type="match status" value="1"/>
</dbReference>
<evidence type="ECO:0000256" key="6">
    <source>
        <dbReference type="ARBA" id="ARBA00035132"/>
    </source>
</evidence>